<evidence type="ECO:0000313" key="2">
    <source>
        <dbReference type="Proteomes" id="UP001632037"/>
    </source>
</evidence>
<reference evidence="1 2" key="1">
    <citation type="submission" date="2024-09" db="EMBL/GenBank/DDBJ databases">
        <title>Genome sequencing and assembly of Phytophthora oleae, isolate VK10A, causative agent of rot of olive drupes.</title>
        <authorList>
            <person name="Conti Taguali S."/>
            <person name="Riolo M."/>
            <person name="La Spada F."/>
            <person name="Cacciola S.O."/>
            <person name="Dionisio G."/>
        </authorList>
    </citation>
    <scope>NUCLEOTIDE SEQUENCE [LARGE SCALE GENOMIC DNA]</scope>
    <source>
        <strain evidence="1 2">VK10A</strain>
    </source>
</reference>
<dbReference type="Proteomes" id="UP001632037">
    <property type="component" value="Unassembled WGS sequence"/>
</dbReference>
<name>A0ABD3G4H4_9STRA</name>
<protein>
    <submittedName>
        <fullName evidence="1">Uncharacterized protein</fullName>
    </submittedName>
</protein>
<sequence length="92" mass="10265">MKTGQRDPDFLDFYWDGTSVAYCINQTCRIALQAFEQLCLNFKAVFRPLKAAVTENLEFVRLFNPDDDTYEGLGAGITADGVLCGVCVVSTW</sequence>
<evidence type="ECO:0000313" key="1">
    <source>
        <dbReference type="EMBL" id="KAL3673853.1"/>
    </source>
</evidence>
<proteinExistence type="predicted"/>
<comment type="caution">
    <text evidence="1">The sequence shown here is derived from an EMBL/GenBank/DDBJ whole genome shotgun (WGS) entry which is preliminary data.</text>
</comment>
<gene>
    <name evidence="1" type="ORF">V7S43_001541</name>
</gene>
<organism evidence="1 2">
    <name type="scientific">Phytophthora oleae</name>
    <dbReference type="NCBI Taxonomy" id="2107226"/>
    <lineage>
        <taxon>Eukaryota</taxon>
        <taxon>Sar</taxon>
        <taxon>Stramenopiles</taxon>
        <taxon>Oomycota</taxon>
        <taxon>Peronosporomycetes</taxon>
        <taxon>Peronosporales</taxon>
        <taxon>Peronosporaceae</taxon>
        <taxon>Phytophthora</taxon>
    </lineage>
</organism>
<dbReference type="EMBL" id="JBIMZQ010000002">
    <property type="protein sequence ID" value="KAL3673853.1"/>
    <property type="molecule type" value="Genomic_DNA"/>
</dbReference>
<dbReference type="AlphaFoldDB" id="A0ABD3G4H4"/>
<keyword evidence="2" id="KW-1185">Reference proteome</keyword>
<accession>A0ABD3G4H4</accession>